<keyword evidence="2" id="KW-1185">Reference proteome</keyword>
<proteinExistence type="predicted"/>
<gene>
    <name evidence="1" type="ORF">VNO80_10578</name>
</gene>
<dbReference type="EMBL" id="JAYMYR010000004">
    <property type="protein sequence ID" value="KAK7368551.1"/>
    <property type="molecule type" value="Genomic_DNA"/>
</dbReference>
<evidence type="ECO:0000313" key="2">
    <source>
        <dbReference type="Proteomes" id="UP001374584"/>
    </source>
</evidence>
<dbReference type="Proteomes" id="UP001374584">
    <property type="component" value="Unassembled WGS sequence"/>
</dbReference>
<dbReference type="AlphaFoldDB" id="A0AAN9N8X9"/>
<comment type="caution">
    <text evidence="1">The sequence shown here is derived from an EMBL/GenBank/DDBJ whole genome shotgun (WGS) entry which is preliminary data.</text>
</comment>
<reference evidence="1 2" key="1">
    <citation type="submission" date="2024-01" db="EMBL/GenBank/DDBJ databases">
        <title>The genomes of 5 underutilized Papilionoideae crops provide insights into root nodulation and disease resistanc.</title>
        <authorList>
            <person name="Jiang F."/>
        </authorList>
    </citation>
    <scope>NUCLEOTIDE SEQUENCE [LARGE SCALE GENOMIC DNA]</scope>
    <source>
        <strain evidence="1">JINMINGXINNONG_FW02</strain>
        <tissue evidence="1">Leaves</tissue>
    </source>
</reference>
<protein>
    <submittedName>
        <fullName evidence="1">Uncharacterized protein</fullName>
    </submittedName>
</protein>
<sequence length="99" mass="10867">MYIVGALNEDPEICSPWQKEVQGIQNLLHIFELACCPDTISCGPGRLIRVWERDGEAGGQVFFMQNVESGIGKLHSYAAYVIRMCVCLLYAVAANSDAA</sequence>
<name>A0AAN9N8X9_PHACN</name>
<evidence type="ECO:0000313" key="1">
    <source>
        <dbReference type="EMBL" id="KAK7368551.1"/>
    </source>
</evidence>
<accession>A0AAN9N8X9</accession>
<organism evidence="1 2">
    <name type="scientific">Phaseolus coccineus</name>
    <name type="common">Scarlet runner bean</name>
    <name type="synonym">Phaseolus multiflorus</name>
    <dbReference type="NCBI Taxonomy" id="3886"/>
    <lineage>
        <taxon>Eukaryota</taxon>
        <taxon>Viridiplantae</taxon>
        <taxon>Streptophyta</taxon>
        <taxon>Embryophyta</taxon>
        <taxon>Tracheophyta</taxon>
        <taxon>Spermatophyta</taxon>
        <taxon>Magnoliopsida</taxon>
        <taxon>eudicotyledons</taxon>
        <taxon>Gunneridae</taxon>
        <taxon>Pentapetalae</taxon>
        <taxon>rosids</taxon>
        <taxon>fabids</taxon>
        <taxon>Fabales</taxon>
        <taxon>Fabaceae</taxon>
        <taxon>Papilionoideae</taxon>
        <taxon>50 kb inversion clade</taxon>
        <taxon>NPAAA clade</taxon>
        <taxon>indigoferoid/millettioid clade</taxon>
        <taxon>Phaseoleae</taxon>
        <taxon>Phaseolus</taxon>
    </lineage>
</organism>